<name>A0AAV9J2Y0_9PEZI</name>
<organism evidence="3 4">
    <name type="scientific">Oleoguttula mirabilis</name>
    <dbReference type="NCBI Taxonomy" id="1507867"/>
    <lineage>
        <taxon>Eukaryota</taxon>
        <taxon>Fungi</taxon>
        <taxon>Dikarya</taxon>
        <taxon>Ascomycota</taxon>
        <taxon>Pezizomycotina</taxon>
        <taxon>Dothideomycetes</taxon>
        <taxon>Dothideomycetidae</taxon>
        <taxon>Mycosphaerellales</taxon>
        <taxon>Teratosphaeriaceae</taxon>
        <taxon>Oleoguttula</taxon>
    </lineage>
</organism>
<feature type="transmembrane region" description="Helical" evidence="2">
    <location>
        <begin position="27"/>
        <end position="48"/>
    </location>
</feature>
<gene>
    <name evidence="3" type="ORF">LTR36_001167</name>
</gene>
<keyword evidence="2" id="KW-0472">Membrane</keyword>
<dbReference type="Proteomes" id="UP001324427">
    <property type="component" value="Unassembled WGS sequence"/>
</dbReference>
<comment type="caution">
    <text evidence="3">The sequence shown here is derived from an EMBL/GenBank/DDBJ whole genome shotgun (WGS) entry which is preliminary data.</text>
</comment>
<feature type="region of interest" description="Disordered" evidence="1">
    <location>
        <begin position="103"/>
        <end position="157"/>
    </location>
</feature>
<protein>
    <submittedName>
        <fullName evidence="3">Uncharacterized protein</fullName>
    </submittedName>
</protein>
<accession>A0AAV9J2Y0</accession>
<feature type="compositionally biased region" description="Basic and acidic residues" evidence="1">
    <location>
        <begin position="169"/>
        <end position="180"/>
    </location>
</feature>
<keyword evidence="4" id="KW-1185">Reference proteome</keyword>
<keyword evidence="2" id="KW-1133">Transmembrane helix</keyword>
<evidence type="ECO:0000313" key="4">
    <source>
        <dbReference type="Proteomes" id="UP001324427"/>
    </source>
</evidence>
<sequence>MFLDGWIQYFTISNGHRIVGLVASDPFAIFGFILLILMIPVALILLTVTARRSVHSIFDGIRHDARYRRLRRSARISLLPTSQQRMSHRSNRATAGTKRVSFVLPQSPSTPRTPVTPKTTEASPMLKASSSTVMNSQLERGPQASPSGSTFEDICDRWIEARRPPRVELELEDADAKKQWASDFQQQLKSTAT</sequence>
<evidence type="ECO:0000313" key="3">
    <source>
        <dbReference type="EMBL" id="KAK4539191.1"/>
    </source>
</evidence>
<evidence type="ECO:0000256" key="1">
    <source>
        <dbReference type="SAM" id="MobiDB-lite"/>
    </source>
</evidence>
<feature type="region of interest" description="Disordered" evidence="1">
    <location>
        <begin position="169"/>
        <end position="193"/>
    </location>
</feature>
<dbReference type="EMBL" id="JAVFHQ010000111">
    <property type="protein sequence ID" value="KAK4539191.1"/>
    <property type="molecule type" value="Genomic_DNA"/>
</dbReference>
<feature type="compositionally biased region" description="Polar residues" evidence="1">
    <location>
        <begin position="182"/>
        <end position="193"/>
    </location>
</feature>
<feature type="compositionally biased region" description="Polar residues" evidence="1">
    <location>
        <begin position="104"/>
        <end position="150"/>
    </location>
</feature>
<dbReference type="AlphaFoldDB" id="A0AAV9J2Y0"/>
<reference evidence="3 4" key="1">
    <citation type="submission" date="2021-11" db="EMBL/GenBank/DDBJ databases">
        <title>Black yeast isolated from Biological Soil Crust.</title>
        <authorList>
            <person name="Kurbessoian T."/>
        </authorList>
    </citation>
    <scope>NUCLEOTIDE SEQUENCE [LARGE SCALE GENOMIC DNA]</scope>
    <source>
        <strain evidence="3 4">CCFEE 5522</strain>
    </source>
</reference>
<proteinExistence type="predicted"/>
<keyword evidence="2" id="KW-0812">Transmembrane</keyword>
<evidence type="ECO:0000256" key="2">
    <source>
        <dbReference type="SAM" id="Phobius"/>
    </source>
</evidence>